<evidence type="ECO:0000313" key="6">
    <source>
        <dbReference type="Proteomes" id="UP000030856"/>
    </source>
</evidence>
<dbReference type="HAMAP" id="MF_00791">
    <property type="entry name" value="ApaG"/>
    <property type="match status" value="1"/>
</dbReference>
<dbReference type="EMBL" id="JRAA01000001">
    <property type="protein sequence ID" value="KHF26658.1"/>
    <property type="molecule type" value="Genomic_DNA"/>
</dbReference>
<evidence type="ECO:0000313" key="5">
    <source>
        <dbReference type="EMBL" id="OOY36236.1"/>
    </source>
</evidence>
<protein>
    <recommendedName>
        <fullName evidence="1 2">Protein ApaG</fullName>
    </recommendedName>
</protein>
<dbReference type="Pfam" id="PF04379">
    <property type="entry name" value="DUF525"/>
    <property type="match status" value="1"/>
</dbReference>
<sequence>MQEKEITIGVETAYLEEQSTPADGQYAFSYTITIHNTGGQPAKLINRHWIITDANGKIDEVRGEGVVGEQPYLKPGEAFRYTSGAILDTPVGAMEGEYEMQDDTGEMFVAQIPPFSLAVPNRLN</sequence>
<name>A0A0B0H904_SOVGS</name>
<evidence type="ECO:0000256" key="2">
    <source>
        <dbReference type="HAMAP-Rule" id="MF_00791"/>
    </source>
</evidence>
<reference evidence="4 6" key="1">
    <citation type="journal article" date="2014" name="BMC Genomics">
        <title>The genome of the intracellular bacterium of the coastal bivalve, Solemya velum: a blueprint for thriving in and out of symbiosis.</title>
        <authorList>
            <person name="Dmytrenko O."/>
            <person name="Russell S.L."/>
            <person name="Loo W.T."/>
            <person name="Fontanez K.M."/>
            <person name="Liao L."/>
            <person name="Roeselers G."/>
            <person name="Sharma R."/>
            <person name="Stewart F.J."/>
            <person name="Newton I.L."/>
            <person name="Woyke T."/>
            <person name="Wu D."/>
            <person name="Lang J.M."/>
            <person name="Eisen J.A."/>
            <person name="Cavanaugh C.M."/>
        </authorList>
    </citation>
    <scope>NUCLEOTIDE SEQUENCE [LARGE SCALE GENOMIC DNA]</scope>
    <source>
        <strain evidence="4 6">WH</strain>
    </source>
</reference>
<accession>A0A0B0H904</accession>
<dbReference type="InterPro" id="IPR036767">
    <property type="entry name" value="ApaG_sf"/>
</dbReference>
<dbReference type="PROSITE" id="PS51087">
    <property type="entry name" value="APAG"/>
    <property type="match status" value="1"/>
</dbReference>
<dbReference type="RefSeq" id="WP_043116450.1">
    <property type="nucleotide sequence ID" value="NZ_JRAA01000001.1"/>
</dbReference>
<dbReference type="STRING" id="2340.JV46_23710"/>
<dbReference type="Proteomes" id="UP000030856">
    <property type="component" value="Unassembled WGS sequence"/>
</dbReference>
<dbReference type="NCBIfam" id="NF003967">
    <property type="entry name" value="PRK05461.1"/>
    <property type="match status" value="1"/>
</dbReference>
<dbReference type="OrthoDB" id="9795226at2"/>
<evidence type="ECO:0000313" key="4">
    <source>
        <dbReference type="EMBL" id="KHF26658.1"/>
    </source>
</evidence>
<dbReference type="eggNOG" id="COG2967">
    <property type="taxonomic scope" value="Bacteria"/>
</dbReference>
<dbReference type="GO" id="GO:0070987">
    <property type="term" value="P:error-free translesion synthesis"/>
    <property type="evidence" value="ECO:0007669"/>
    <property type="project" value="TreeGrafter"/>
</dbReference>
<feature type="domain" description="ApaG" evidence="3">
    <location>
        <begin position="1"/>
        <end position="124"/>
    </location>
</feature>
<dbReference type="InterPro" id="IPR023065">
    <property type="entry name" value="Uncharacterised_ApaG"/>
</dbReference>
<dbReference type="InterPro" id="IPR007474">
    <property type="entry name" value="ApaG_domain"/>
</dbReference>
<proteinExistence type="inferred from homology"/>
<dbReference type="PANTHER" id="PTHR14289">
    <property type="entry name" value="F-BOX ONLY PROTEIN 3"/>
    <property type="match status" value="1"/>
</dbReference>
<dbReference type="PATRIC" id="fig|2340.3.peg.1172"/>
<dbReference type="EMBL" id="MPNX01000001">
    <property type="protein sequence ID" value="OOY36236.1"/>
    <property type="molecule type" value="Genomic_DNA"/>
</dbReference>
<organism evidence="4 6">
    <name type="scientific">Solemya velum gill symbiont</name>
    <dbReference type="NCBI Taxonomy" id="2340"/>
    <lineage>
        <taxon>Bacteria</taxon>
        <taxon>Pseudomonadati</taxon>
        <taxon>Pseudomonadota</taxon>
        <taxon>Gammaproteobacteria</taxon>
        <taxon>sulfur-oxidizing symbionts</taxon>
    </lineage>
</organism>
<evidence type="ECO:0000256" key="1">
    <source>
        <dbReference type="ARBA" id="ARBA00017693"/>
    </source>
</evidence>
<comment type="caution">
    <text evidence="4">The sequence shown here is derived from an EMBL/GenBank/DDBJ whole genome shotgun (WGS) entry which is preliminary data.</text>
</comment>
<evidence type="ECO:0000259" key="3">
    <source>
        <dbReference type="PROSITE" id="PS51087"/>
    </source>
</evidence>
<dbReference type="Gene3D" id="2.60.40.1470">
    <property type="entry name" value="ApaG domain"/>
    <property type="match status" value="1"/>
</dbReference>
<dbReference type="PANTHER" id="PTHR14289:SF16">
    <property type="entry name" value="POLYMERASE DELTA-INTERACTING PROTEIN 2"/>
    <property type="match status" value="1"/>
</dbReference>
<keyword evidence="6" id="KW-1185">Reference proteome</keyword>
<dbReference type="GeneID" id="86990691"/>
<dbReference type="AlphaFoldDB" id="A0A0B0H904"/>
<reference evidence="5 7" key="2">
    <citation type="submission" date="2016-11" db="EMBL/GenBank/DDBJ databases">
        <title>Mixed transmission modes and dynamic genome evolution in an obligate animal-bacterial symbiosis.</title>
        <authorList>
            <person name="Russell S.L."/>
            <person name="Corbett-Detig R.B."/>
            <person name="Cavanaugh C.M."/>
        </authorList>
    </citation>
    <scope>NUCLEOTIDE SEQUENCE [LARGE SCALE GENOMIC DNA]</scope>
    <source>
        <strain evidence="5">MA-KB16</strain>
    </source>
</reference>
<dbReference type="SUPFAM" id="SSF110069">
    <property type="entry name" value="ApaG-like"/>
    <property type="match status" value="1"/>
</dbReference>
<evidence type="ECO:0000313" key="7">
    <source>
        <dbReference type="Proteomes" id="UP000190962"/>
    </source>
</evidence>
<dbReference type="Proteomes" id="UP000190962">
    <property type="component" value="Unassembled WGS sequence"/>
</dbReference>
<gene>
    <name evidence="2" type="primary">apaG</name>
    <name evidence="5" type="ORF">BOV88_01210</name>
    <name evidence="4" type="ORF">JV46_23710</name>
</gene>